<dbReference type="GO" id="GO:0005886">
    <property type="term" value="C:plasma membrane"/>
    <property type="evidence" value="ECO:0007669"/>
    <property type="project" value="TreeGrafter"/>
</dbReference>
<feature type="transmembrane region" description="Helical" evidence="2">
    <location>
        <begin position="209"/>
        <end position="230"/>
    </location>
</feature>
<feature type="transmembrane region" description="Helical" evidence="2">
    <location>
        <begin position="40"/>
        <end position="61"/>
    </location>
</feature>
<dbReference type="GO" id="GO:0015293">
    <property type="term" value="F:symporter activity"/>
    <property type="evidence" value="ECO:0007669"/>
    <property type="project" value="InterPro"/>
</dbReference>
<dbReference type="InterPro" id="IPR036259">
    <property type="entry name" value="MFS_trans_sf"/>
</dbReference>
<accession>A0A1M4WH54</accession>
<comment type="similarity">
    <text evidence="1">Belongs to the sodium:galactoside symporter (TC 2.A.2) family.</text>
</comment>
<reference evidence="3 4" key="1">
    <citation type="submission" date="2016-11" db="EMBL/GenBank/DDBJ databases">
        <authorList>
            <person name="Jaros S."/>
            <person name="Januszkiewicz K."/>
            <person name="Wedrychowicz H."/>
        </authorList>
    </citation>
    <scope>NUCLEOTIDE SEQUENCE [LARGE SCALE GENOMIC DNA]</scope>
    <source>
        <strain evidence="3 4">DSM 16112</strain>
    </source>
</reference>
<keyword evidence="4" id="KW-1185">Reference proteome</keyword>
<proteinExistence type="inferred from homology"/>
<dbReference type="Gene3D" id="1.20.1250.20">
    <property type="entry name" value="MFS general substrate transporter like domains"/>
    <property type="match status" value="1"/>
</dbReference>
<dbReference type="OrthoDB" id="181905at2"/>
<feature type="transmembrane region" description="Helical" evidence="2">
    <location>
        <begin position="388"/>
        <end position="409"/>
    </location>
</feature>
<keyword evidence="2" id="KW-0812">Transmembrane</keyword>
<organism evidence="3 4">
    <name type="scientific">Lampropedia hyalina DSM 16112</name>
    <dbReference type="NCBI Taxonomy" id="1122156"/>
    <lineage>
        <taxon>Bacteria</taxon>
        <taxon>Pseudomonadati</taxon>
        <taxon>Pseudomonadota</taxon>
        <taxon>Betaproteobacteria</taxon>
        <taxon>Burkholderiales</taxon>
        <taxon>Comamonadaceae</taxon>
        <taxon>Lampropedia</taxon>
    </lineage>
</organism>
<feature type="transmembrane region" description="Helical" evidence="2">
    <location>
        <begin position="287"/>
        <end position="309"/>
    </location>
</feature>
<protein>
    <submittedName>
        <fullName evidence="3">Na+/melibiose symporter</fullName>
    </submittedName>
</protein>
<feature type="transmembrane region" description="Helical" evidence="2">
    <location>
        <begin position="421"/>
        <end position="439"/>
    </location>
</feature>
<dbReference type="InterPro" id="IPR039672">
    <property type="entry name" value="MFS_2"/>
</dbReference>
<dbReference type="STRING" id="1122156.SAMN02745117_00856"/>
<dbReference type="EMBL" id="FQUZ01000007">
    <property type="protein sequence ID" value="SHE80302.1"/>
    <property type="molecule type" value="Genomic_DNA"/>
</dbReference>
<dbReference type="Proteomes" id="UP000184327">
    <property type="component" value="Unassembled WGS sequence"/>
</dbReference>
<feature type="transmembrane region" description="Helical" evidence="2">
    <location>
        <begin position="108"/>
        <end position="129"/>
    </location>
</feature>
<dbReference type="RefSeq" id="WP_073355023.1">
    <property type="nucleotide sequence ID" value="NZ_FQUZ01000007.1"/>
</dbReference>
<dbReference type="GO" id="GO:0008643">
    <property type="term" value="P:carbohydrate transport"/>
    <property type="evidence" value="ECO:0007669"/>
    <property type="project" value="InterPro"/>
</dbReference>
<keyword evidence="2" id="KW-1133">Transmembrane helix</keyword>
<feature type="transmembrane region" description="Helical" evidence="2">
    <location>
        <begin position="15"/>
        <end position="34"/>
    </location>
</feature>
<evidence type="ECO:0000256" key="1">
    <source>
        <dbReference type="ARBA" id="ARBA00009617"/>
    </source>
</evidence>
<dbReference type="Pfam" id="PF13347">
    <property type="entry name" value="MFS_2"/>
    <property type="match status" value="2"/>
</dbReference>
<dbReference type="PANTHER" id="PTHR11328">
    <property type="entry name" value="MAJOR FACILITATOR SUPERFAMILY DOMAIN-CONTAINING PROTEIN"/>
    <property type="match status" value="1"/>
</dbReference>
<feature type="transmembrane region" description="Helical" evidence="2">
    <location>
        <begin position="82"/>
        <end position="102"/>
    </location>
</feature>
<dbReference type="AlphaFoldDB" id="A0A1M4WH54"/>
<evidence type="ECO:0000256" key="2">
    <source>
        <dbReference type="SAM" id="Phobius"/>
    </source>
</evidence>
<keyword evidence="2" id="KW-0472">Membrane</keyword>
<feature type="transmembrane region" description="Helical" evidence="2">
    <location>
        <begin position="260"/>
        <end position="281"/>
    </location>
</feature>
<evidence type="ECO:0000313" key="4">
    <source>
        <dbReference type="Proteomes" id="UP000184327"/>
    </source>
</evidence>
<dbReference type="SUPFAM" id="SSF103473">
    <property type="entry name" value="MFS general substrate transporter"/>
    <property type="match status" value="1"/>
</dbReference>
<evidence type="ECO:0000313" key="3">
    <source>
        <dbReference type="EMBL" id="SHE80302.1"/>
    </source>
</evidence>
<sequence length="455" mass="49042">MTAAPPSLAVQGRHMAAYGLLGWPLAMAAMPVYLQAPSHYSGSLGLPLALTGAVLFLARLVDTVQDPWLGRWIGTWAQRRQLPVALWLAATLLAVSFAGLWLPPALPTGGLALWLGAMLILACTAHSVLHIAHLCWGARLGPGPDTASLASPHAPDAEGWSQPQASLATAAARALQQRAAAWREGLGLAGVVCASTLGVWLVQQHTQAWALPGYALLFALLLGLGLWLLLRHAPPWHSMAQARNTGWRRAWSHAPFRHMLLPYFLNALSAALPATLVLFFIEDRLQAAGWAGAFLAMYFLAAAASLPWWNRLARRHGMVRAWQSGMRMAVLGFAITPWLGPDTAWVFALVCLLTGWSLGADLVLPPVLLARRIPAHAQPGSYYGLSHLLGKLALASSALALPLLAALGYQPGNDTESRTLWLGWLYAGLPCACKLWALWSLHPLALQEKHDQQPL</sequence>
<feature type="transmembrane region" description="Helical" evidence="2">
    <location>
        <begin position="185"/>
        <end position="203"/>
    </location>
</feature>
<gene>
    <name evidence="3" type="ORF">SAMN02745117_00856</name>
</gene>
<dbReference type="PANTHER" id="PTHR11328:SF24">
    <property type="entry name" value="MAJOR FACILITATOR SUPERFAMILY (MFS) PROFILE DOMAIN-CONTAINING PROTEIN"/>
    <property type="match status" value="1"/>
</dbReference>
<name>A0A1M4WH54_9BURK</name>